<dbReference type="InterPro" id="IPR018958">
    <property type="entry name" value="Knr4/Smi1-like_dom"/>
</dbReference>
<evidence type="ECO:0000256" key="2">
    <source>
        <dbReference type="SAM" id="Phobius"/>
    </source>
</evidence>
<evidence type="ECO:0000259" key="3">
    <source>
        <dbReference type="SMART" id="SM00860"/>
    </source>
</evidence>
<dbReference type="Pfam" id="PF09346">
    <property type="entry name" value="SMI1_KNR4"/>
    <property type="match status" value="1"/>
</dbReference>
<name>A0A1H7G8A1_9ACTN</name>
<dbReference type="STRING" id="46177.SAMN05660976_00317"/>
<proteinExistence type="predicted"/>
<evidence type="ECO:0000313" key="5">
    <source>
        <dbReference type="Proteomes" id="UP000198953"/>
    </source>
</evidence>
<feature type="compositionally biased region" description="Pro residues" evidence="1">
    <location>
        <begin position="45"/>
        <end position="57"/>
    </location>
</feature>
<dbReference type="SUPFAM" id="SSF160631">
    <property type="entry name" value="SMI1/KNR4-like"/>
    <property type="match status" value="1"/>
</dbReference>
<protein>
    <submittedName>
        <fullName evidence="4">SMI1 / KNR4 family (SUKH-1)</fullName>
    </submittedName>
</protein>
<dbReference type="AlphaFoldDB" id="A0A1H7G8A1"/>
<keyword evidence="2" id="KW-1133">Transmembrane helix</keyword>
<dbReference type="InterPro" id="IPR051873">
    <property type="entry name" value="KNR4/SMI1_regulator"/>
</dbReference>
<accession>A0A1H7G8A1</accession>
<reference evidence="4 5" key="1">
    <citation type="submission" date="2016-10" db="EMBL/GenBank/DDBJ databases">
        <authorList>
            <person name="de Groot N.N."/>
        </authorList>
    </citation>
    <scope>NUCLEOTIDE SEQUENCE [LARGE SCALE GENOMIC DNA]</scope>
    <source>
        <strain evidence="4 5">DSM 43357</strain>
    </source>
</reference>
<feature type="transmembrane region" description="Helical" evidence="2">
    <location>
        <begin position="6"/>
        <end position="24"/>
    </location>
</feature>
<keyword evidence="5" id="KW-1185">Reference proteome</keyword>
<evidence type="ECO:0000256" key="1">
    <source>
        <dbReference type="SAM" id="MobiDB-lite"/>
    </source>
</evidence>
<keyword evidence="2" id="KW-0472">Membrane</keyword>
<dbReference type="InterPro" id="IPR037883">
    <property type="entry name" value="Knr4/Smi1-like_sf"/>
</dbReference>
<evidence type="ECO:0000313" key="4">
    <source>
        <dbReference type="EMBL" id="SEK34361.1"/>
    </source>
</evidence>
<feature type="region of interest" description="Disordered" evidence="1">
    <location>
        <begin position="32"/>
        <end position="98"/>
    </location>
</feature>
<dbReference type="Proteomes" id="UP000198953">
    <property type="component" value="Unassembled WGS sequence"/>
</dbReference>
<dbReference type="PANTHER" id="PTHR47432:SF1">
    <property type="entry name" value="CELL WALL ASSEMBLY REGULATOR SMI1"/>
    <property type="match status" value="1"/>
</dbReference>
<dbReference type="EMBL" id="FOBF01000001">
    <property type="protein sequence ID" value="SEK34361.1"/>
    <property type="molecule type" value="Genomic_DNA"/>
</dbReference>
<feature type="domain" description="Knr4/Smi1-like" evidence="3">
    <location>
        <begin position="208"/>
        <end position="337"/>
    </location>
</feature>
<feature type="compositionally biased region" description="Basic and acidic residues" evidence="1">
    <location>
        <begin position="144"/>
        <end position="153"/>
    </location>
</feature>
<keyword evidence="2" id="KW-0812">Transmembrane</keyword>
<feature type="region of interest" description="Disordered" evidence="1">
    <location>
        <begin position="133"/>
        <end position="169"/>
    </location>
</feature>
<organism evidence="4 5">
    <name type="scientific">Nonomuraea pusilla</name>
    <dbReference type="NCBI Taxonomy" id="46177"/>
    <lineage>
        <taxon>Bacteria</taxon>
        <taxon>Bacillati</taxon>
        <taxon>Actinomycetota</taxon>
        <taxon>Actinomycetes</taxon>
        <taxon>Streptosporangiales</taxon>
        <taxon>Streptosporangiaceae</taxon>
        <taxon>Nonomuraea</taxon>
    </lineage>
</organism>
<sequence length="368" mass="39744">MITSRGLWLALAAAGVVAAVLVIVRARRRPAGLPRAPQDDASAPAPTPEAAPWPPAPVLGVPTAEELERYVPRPSPFGRPASRRLSQGGGPREPLDGAGRRRLTRVGVAGLALLVLAVAGQLLESAVFAEEPFKQATSVSSDPRTLHLQREEPPAPPTPDADCDPPRAVPRVRAVNPKVTRAVNRQWRRIETWLRAHAPRSYRTLGRPGRPGTIAVAEAQMGVRFPDDLRASLLRHDGGLDRARVWGFGFLGASAMSVREIRDTWREQCGLDADEGTGPHADPRGDRWDGRMIPFAAYEGGDRLVIDSVVRDIGETDVEGGMSFDVGGMPLRSYYALLKATADAMENGGTVGYWKPEAVAGVLEWRLV</sequence>
<dbReference type="SMART" id="SM00860">
    <property type="entry name" value="SMI1_KNR4"/>
    <property type="match status" value="1"/>
</dbReference>
<dbReference type="PANTHER" id="PTHR47432">
    <property type="entry name" value="CELL WALL ASSEMBLY REGULATOR SMI1"/>
    <property type="match status" value="1"/>
</dbReference>
<gene>
    <name evidence="4" type="ORF">SAMN05660976_00317</name>
</gene>
<feature type="compositionally biased region" description="Low complexity" evidence="1">
    <location>
        <begin position="32"/>
        <end position="44"/>
    </location>
</feature>